<keyword evidence="2" id="KW-1185">Reference proteome</keyword>
<sequence length="82" mass="9287">MKLPVIRHLQKNNEVEKLENTIEVLENFTEHRSVSEEEMDVIGELITNLCGAVEVHKMIEDGVPEKDAANNFVKKVLGSIDK</sequence>
<dbReference type="KEGG" id="grl:LPB144_01475"/>
<evidence type="ECO:0000313" key="1">
    <source>
        <dbReference type="EMBL" id="APG59154.1"/>
    </source>
</evidence>
<dbReference type="EMBL" id="CP018153">
    <property type="protein sequence ID" value="APG59154.1"/>
    <property type="molecule type" value="Genomic_DNA"/>
</dbReference>
<organism evidence="1 2">
    <name type="scientific">Christiangramia salexigens</name>
    <dbReference type="NCBI Taxonomy" id="1913577"/>
    <lineage>
        <taxon>Bacteria</taxon>
        <taxon>Pseudomonadati</taxon>
        <taxon>Bacteroidota</taxon>
        <taxon>Flavobacteriia</taxon>
        <taxon>Flavobacteriales</taxon>
        <taxon>Flavobacteriaceae</taxon>
        <taxon>Christiangramia</taxon>
    </lineage>
</organism>
<dbReference type="AlphaFoldDB" id="A0A1L3J200"/>
<dbReference type="OrthoDB" id="1149088at2"/>
<gene>
    <name evidence="1" type="ORF">LPB144_01475</name>
</gene>
<accession>A0A1L3J200</accession>
<dbReference type="Pfam" id="PF22264">
    <property type="entry name" value="DUF6952"/>
    <property type="match status" value="1"/>
</dbReference>
<proteinExistence type="predicted"/>
<dbReference type="STRING" id="1913577.LPB144_01475"/>
<reference evidence="1 2" key="1">
    <citation type="submission" date="2016-11" db="EMBL/GenBank/DDBJ databases">
        <title>Gramella sp. LPB0144 isolated from marine environment.</title>
        <authorList>
            <person name="Kim E."/>
            <person name="Yi H."/>
        </authorList>
    </citation>
    <scope>NUCLEOTIDE SEQUENCE [LARGE SCALE GENOMIC DNA]</scope>
    <source>
        <strain evidence="1 2">LPB0144</strain>
    </source>
</reference>
<dbReference type="InterPro" id="IPR053810">
    <property type="entry name" value="DUF6952"/>
</dbReference>
<protein>
    <submittedName>
        <fullName evidence="1">Uncharacterized protein</fullName>
    </submittedName>
</protein>
<evidence type="ECO:0000313" key="2">
    <source>
        <dbReference type="Proteomes" id="UP000182510"/>
    </source>
</evidence>
<name>A0A1L3J200_9FLAO</name>
<dbReference type="Proteomes" id="UP000182510">
    <property type="component" value="Chromosome"/>
</dbReference>
<dbReference type="RefSeq" id="WP_072551809.1">
    <property type="nucleotide sequence ID" value="NZ_CP018153.1"/>
</dbReference>